<comment type="caution">
    <text evidence="1">The sequence shown here is derived from an EMBL/GenBank/DDBJ whole genome shotgun (WGS) entry which is preliminary data.</text>
</comment>
<dbReference type="InterPro" id="IPR004211">
    <property type="entry name" value="Endonuclease_7"/>
</dbReference>
<dbReference type="SUPFAM" id="SSF54060">
    <property type="entry name" value="His-Me finger endonucleases"/>
    <property type="match status" value="2"/>
</dbReference>
<protein>
    <recommendedName>
        <fullName evidence="3">Recombination endonuclease VII</fullName>
    </recommendedName>
</protein>
<accession>A0A9W6PV16</accession>
<gene>
    <name evidence="1" type="ORF">Arub01_31890</name>
</gene>
<proteinExistence type="predicted"/>
<organism evidence="1 2">
    <name type="scientific">Actinomadura rubrobrunea</name>
    <dbReference type="NCBI Taxonomy" id="115335"/>
    <lineage>
        <taxon>Bacteria</taxon>
        <taxon>Bacillati</taxon>
        <taxon>Actinomycetota</taxon>
        <taxon>Actinomycetes</taxon>
        <taxon>Streptosporangiales</taxon>
        <taxon>Thermomonosporaceae</taxon>
        <taxon>Actinomadura</taxon>
    </lineage>
</organism>
<sequence>MLTKKCRDCGQEKPVSEFWKRKASPDGLALYCKECFGRRNAKSYRKGQAKQGKQTRPYRARPTVPEGMKYCPRCKETKPFGEFGRNRTRSSGLSSYCKPCHNAVIAEYKQRKHGGHRNFLLKLRYGITAEQVEQMKALQGGVCVICLRSAAKHVDHDHMTGLVRHLLCFKCNGALGQFEDDPQRMRDAALYLEGRGPHARRMMIDLGATVLNRANRHLLRSLSKWAQPRPRDHRSRRHYHLRQKYGIDHEDAELLLHLQVGLCAICCDRPAEHVDHDHGTGDVRGMLCTGCNTGMGQLGDDPVALRRAADYVQRRLVREVPDESGGTRLSFTEPDVDPRMVPLDAWEPYRRQDGEFRKAAVAVEEEIESMPWAAIFSGEWDADTGAPTG</sequence>
<dbReference type="RefSeq" id="WP_227023162.1">
    <property type="nucleotide sequence ID" value="NZ_BSRZ01000007.1"/>
</dbReference>
<keyword evidence="2" id="KW-1185">Reference proteome</keyword>
<evidence type="ECO:0008006" key="3">
    <source>
        <dbReference type="Google" id="ProtNLM"/>
    </source>
</evidence>
<dbReference type="Proteomes" id="UP001165124">
    <property type="component" value="Unassembled WGS sequence"/>
</dbReference>
<dbReference type="EMBL" id="BSRZ01000007">
    <property type="protein sequence ID" value="GLW64945.1"/>
    <property type="molecule type" value="Genomic_DNA"/>
</dbReference>
<dbReference type="Pfam" id="PF02945">
    <property type="entry name" value="Endonuclease_7"/>
    <property type="match status" value="2"/>
</dbReference>
<dbReference type="Gene3D" id="3.40.1800.10">
    <property type="entry name" value="His-Me finger endonucleases"/>
    <property type="match status" value="2"/>
</dbReference>
<dbReference type="InterPro" id="IPR038563">
    <property type="entry name" value="Endonuclease_7_sf"/>
</dbReference>
<dbReference type="AlphaFoldDB" id="A0A9W6PV16"/>
<name>A0A9W6PV16_9ACTN</name>
<evidence type="ECO:0000313" key="2">
    <source>
        <dbReference type="Proteomes" id="UP001165124"/>
    </source>
</evidence>
<dbReference type="InterPro" id="IPR044925">
    <property type="entry name" value="His-Me_finger_sf"/>
</dbReference>
<reference evidence="1" key="1">
    <citation type="submission" date="2023-02" db="EMBL/GenBank/DDBJ databases">
        <title>Actinomadura rubrobrunea NBRC 14622.</title>
        <authorList>
            <person name="Ichikawa N."/>
            <person name="Sato H."/>
            <person name="Tonouchi N."/>
        </authorList>
    </citation>
    <scope>NUCLEOTIDE SEQUENCE</scope>
    <source>
        <strain evidence="1">NBRC 14622</strain>
    </source>
</reference>
<evidence type="ECO:0000313" key="1">
    <source>
        <dbReference type="EMBL" id="GLW64945.1"/>
    </source>
</evidence>